<dbReference type="PANTHER" id="PTHR24171">
    <property type="entry name" value="ANKYRIN REPEAT DOMAIN-CONTAINING PROTEIN 39-RELATED"/>
    <property type="match status" value="1"/>
</dbReference>
<dbReference type="OMA" id="MSEGCCM"/>
<dbReference type="Proteomes" id="UP000011087">
    <property type="component" value="Unassembled WGS sequence"/>
</dbReference>
<dbReference type="EnsemblProtists" id="EKX54506">
    <property type="protein sequence ID" value="EKX54506"/>
    <property type="gene ID" value="GUITHDRAFT_39603"/>
</dbReference>
<reference evidence="6" key="2">
    <citation type="submission" date="2012-11" db="EMBL/GenBank/DDBJ databases">
        <authorList>
            <person name="Kuo A."/>
            <person name="Curtis B.A."/>
            <person name="Tanifuji G."/>
            <person name="Burki F."/>
            <person name="Gruber A."/>
            <person name="Irimia M."/>
            <person name="Maruyama S."/>
            <person name="Arias M.C."/>
            <person name="Ball S.G."/>
            <person name="Gile G.H."/>
            <person name="Hirakawa Y."/>
            <person name="Hopkins J.F."/>
            <person name="Rensing S.A."/>
            <person name="Schmutz J."/>
            <person name="Symeonidi A."/>
            <person name="Elias M."/>
            <person name="Eveleigh R.J."/>
            <person name="Herman E.K."/>
            <person name="Klute M.J."/>
            <person name="Nakayama T."/>
            <person name="Obornik M."/>
            <person name="Reyes-Prieto A."/>
            <person name="Armbrust E.V."/>
            <person name="Aves S.J."/>
            <person name="Beiko R.G."/>
            <person name="Coutinho P."/>
            <person name="Dacks J.B."/>
            <person name="Durnford D.G."/>
            <person name="Fast N.M."/>
            <person name="Green B.R."/>
            <person name="Grisdale C."/>
            <person name="Hempe F."/>
            <person name="Henrissat B."/>
            <person name="Hoppner M.P."/>
            <person name="Ishida K.-I."/>
            <person name="Kim E."/>
            <person name="Koreny L."/>
            <person name="Kroth P.G."/>
            <person name="Liu Y."/>
            <person name="Malik S.-B."/>
            <person name="Maier U.G."/>
            <person name="McRose D."/>
            <person name="Mock T."/>
            <person name="Neilson J.A."/>
            <person name="Onodera N.T."/>
            <person name="Poole A.M."/>
            <person name="Pritham E.J."/>
            <person name="Richards T.A."/>
            <person name="Rocap G."/>
            <person name="Roy S.W."/>
            <person name="Sarai C."/>
            <person name="Schaack S."/>
            <person name="Shirato S."/>
            <person name="Slamovits C.H."/>
            <person name="Spencer D.F."/>
            <person name="Suzuki S."/>
            <person name="Worden A.Z."/>
            <person name="Zauner S."/>
            <person name="Barry K."/>
            <person name="Bell C."/>
            <person name="Bharti A.K."/>
            <person name="Crow J.A."/>
            <person name="Grimwood J."/>
            <person name="Kramer R."/>
            <person name="Lindquist E."/>
            <person name="Lucas S."/>
            <person name="Salamov A."/>
            <person name="McFadden G.I."/>
            <person name="Lane C.E."/>
            <person name="Keeling P.J."/>
            <person name="Gray M.W."/>
            <person name="Grigoriev I.V."/>
            <person name="Archibald J.M."/>
        </authorList>
    </citation>
    <scope>NUCLEOTIDE SEQUENCE</scope>
    <source>
        <strain evidence="6">CCMP2712</strain>
    </source>
</reference>
<dbReference type="InterPro" id="IPR036770">
    <property type="entry name" value="Ankyrin_rpt-contain_sf"/>
</dbReference>
<evidence type="ECO:0000313" key="6">
    <source>
        <dbReference type="Proteomes" id="UP000011087"/>
    </source>
</evidence>
<evidence type="ECO:0000256" key="3">
    <source>
        <dbReference type="PROSITE-ProRule" id="PRU00023"/>
    </source>
</evidence>
<name>L1K0Y8_GUITC</name>
<dbReference type="SUPFAM" id="SSF48403">
    <property type="entry name" value="Ankyrin repeat"/>
    <property type="match status" value="1"/>
</dbReference>
<feature type="non-terminal residue" evidence="4">
    <location>
        <position position="1"/>
    </location>
</feature>
<dbReference type="KEGG" id="gtt:GUITHDRAFT_39603"/>
<dbReference type="HOGENOM" id="CLU_000134_45_9_1"/>
<dbReference type="PROSITE" id="PS50297">
    <property type="entry name" value="ANK_REP_REGION"/>
    <property type="match status" value="2"/>
</dbReference>
<keyword evidence="6" id="KW-1185">Reference proteome</keyword>
<keyword evidence="1" id="KW-0677">Repeat</keyword>
<dbReference type="GeneID" id="17311027"/>
<evidence type="ECO:0000256" key="1">
    <source>
        <dbReference type="ARBA" id="ARBA00022737"/>
    </source>
</evidence>
<feature type="repeat" description="ANK" evidence="3">
    <location>
        <begin position="1"/>
        <end position="30"/>
    </location>
</feature>
<keyword evidence="2 3" id="KW-0040">ANK repeat</keyword>
<evidence type="ECO:0000313" key="5">
    <source>
        <dbReference type="EnsemblProtists" id="EKX54506"/>
    </source>
</evidence>
<reference evidence="5" key="3">
    <citation type="submission" date="2016-03" db="UniProtKB">
        <authorList>
            <consortium name="EnsemblProtists"/>
        </authorList>
    </citation>
    <scope>IDENTIFICATION</scope>
</reference>
<dbReference type="PROSITE" id="PS50088">
    <property type="entry name" value="ANK_REPEAT"/>
    <property type="match status" value="2"/>
</dbReference>
<dbReference type="AlphaFoldDB" id="L1K0Y8"/>
<organism evidence="4">
    <name type="scientific">Guillardia theta (strain CCMP2712)</name>
    <name type="common">Cryptophyte</name>
    <dbReference type="NCBI Taxonomy" id="905079"/>
    <lineage>
        <taxon>Eukaryota</taxon>
        <taxon>Cryptophyceae</taxon>
        <taxon>Pyrenomonadales</taxon>
        <taxon>Geminigeraceae</taxon>
        <taxon>Guillardia</taxon>
    </lineage>
</organism>
<dbReference type="eggNOG" id="KOG4177">
    <property type="taxonomic scope" value="Eukaryota"/>
</dbReference>
<sequence>TPLHLAALSGNVELVKLLLQYQTRVNQQNSAGKSPLHFAAVGGHLEIIRILLSAGACLETRDDQGRNAHDYAVEKGQQAAAAAL</sequence>
<dbReference type="InterPro" id="IPR002110">
    <property type="entry name" value="Ankyrin_rpt"/>
</dbReference>
<dbReference type="PaxDb" id="55529-EKX54506"/>
<dbReference type="RefSeq" id="XP_005841486.1">
    <property type="nucleotide sequence ID" value="XM_005841429.1"/>
</dbReference>
<gene>
    <name evidence="4" type="ORF">GUITHDRAFT_39603</name>
</gene>
<dbReference type="EMBL" id="JH992967">
    <property type="protein sequence ID" value="EKX54506.1"/>
    <property type="molecule type" value="Genomic_DNA"/>
</dbReference>
<accession>L1K0Y8</accession>
<protein>
    <submittedName>
        <fullName evidence="4 5">Uncharacterized protein</fullName>
    </submittedName>
</protein>
<dbReference type="OrthoDB" id="539213at2759"/>
<dbReference type="SMART" id="SM00248">
    <property type="entry name" value="ANK"/>
    <property type="match status" value="2"/>
</dbReference>
<evidence type="ECO:0000313" key="4">
    <source>
        <dbReference type="EMBL" id="EKX54506.1"/>
    </source>
</evidence>
<feature type="non-terminal residue" evidence="4">
    <location>
        <position position="84"/>
    </location>
</feature>
<proteinExistence type="predicted"/>
<dbReference type="Gene3D" id="1.25.40.20">
    <property type="entry name" value="Ankyrin repeat-containing domain"/>
    <property type="match status" value="2"/>
</dbReference>
<feature type="repeat" description="ANK" evidence="3">
    <location>
        <begin position="31"/>
        <end position="63"/>
    </location>
</feature>
<evidence type="ECO:0000256" key="2">
    <source>
        <dbReference type="ARBA" id="ARBA00023043"/>
    </source>
</evidence>
<dbReference type="Pfam" id="PF12796">
    <property type="entry name" value="Ank_2"/>
    <property type="match status" value="1"/>
</dbReference>
<reference evidence="4 6" key="1">
    <citation type="journal article" date="2012" name="Nature">
        <title>Algal genomes reveal evolutionary mosaicism and the fate of nucleomorphs.</title>
        <authorList>
            <consortium name="DOE Joint Genome Institute"/>
            <person name="Curtis B.A."/>
            <person name="Tanifuji G."/>
            <person name="Burki F."/>
            <person name="Gruber A."/>
            <person name="Irimia M."/>
            <person name="Maruyama S."/>
            <person name="Arias M.C."/>
            <person name="Ball S.G."/>
            <person name="Gile G.H."/>
            <person name="Hirakawa Y."/>
            <person name="Hopkins J.F."/>
            <person name="Kuo A."/>
            <person name="Rensing S.A."/>
            <person name="Schmutz J."/>
            <person name="Symeonidi A."/>
            <person name="Elias M."/>
            <person name="Eveleigh R.J."/>
            <person name="Herman E.K."/>
            <person name="Klute M.J."/>
            <person name="Nakayama T."/>
            <person name="Obornik M."/>
            <person name="Reyes-Prieto A."/>
            <person name="Armbrust E.V."/>
            <person name="Aves S.J."/>
            <person name="Beiko R.G."/>
            <person name="Coutinho P."/>
            <person name="Dacks J.B."/>
            <person name="Durnford D.G."/>
            <person name="Fast N.M."/>
            <person name="Green B.R."/>
            <person name="Grisdale C.J."/>
            <person name="Hempel F."/>
            <person name="Henrissat B."/>
            <person name="Hoppner M.P."/>
            <person name="Ishida K."/>
            <person name="Kim E."/>
            <person name="Koreny L."/>
            <person name="Kroth P.G."/>
            <person name="Liu Y."/>
            <person name="Malik S.B."/>
            <person name="Maier U.G."/>
            <person name="McRose D."/>
            <person name="Mock T."/>
            <person name="Neilson J.A."/>
            <person name="Onodera N.T."/>
            <person name="Poole A.M."/>
            <person name="Pritham E.J."/>
            <person name="Richards T.A."/>
            <person name="Rocap G."/>
            <person name="Roy S.W."/>
            <person name="Sarai C."/>
            <person name="Schaack S."/>
            <person name="Shirato S."/>
            <person name="Slamovits C.H."/>
            <person name="Spencer D.F."/>
            <person name="Suzuki S."/>
            <person name="Worden A.Z."/>
            <person name="Zauner S."/>
            <person name="Barry K."/>
            <person name="Bell C."/>
            <person name="Bharti A.K."/>
            <person name="Crow J.A."/>
            <person name="Grimwood J."/>
            <person name="Kramer R."/>
            <person name="Lindquist E."/>
            <person name="Lucas S."/>
            <person name="Salamov A."/>
            <person name="McFadden G.I."/>
            <person name="Lane C.E."/>
            <person name="Keeling P.J."/>
            <person name="Gray M.W."/>
            <person name="Grigoriev I.V."/>
            <person name="Archibald J.M."/>
        </authorList>
    </citation>
    <scope>NUCLEOTIDE SEQUENCE</scope>
    <source>
        <strain evidence="4 6">CCMP2712</strain>
    </source>
</reference>